<evidence type="ECO:0000313" key="2">
    <source>
        <dbReference type="Proteomes" id="UP001595526"/>
    </source>
</evidence>
<protein>
    <submittedName>
        <fullName evidence="1">Uncharacterized protein</fullName>
    </submittedName>
</protein>
<dbReference type="Proteomes" id="UP001595526">
    <property type="component" value="Unassembled WGS sequence"/>
</dbReference>
<name>A0ABV7JHM6_9SPHI</name>
<sequence length="41" mass="4334">MKGGGCAYCCTSGFGALRYRAQGRTSNRRIGEAGVTDEIGY</sequence>
<keyword evidence="2" id="KW-1185">Reference proteome</keyword>
<gene>
    <name evidence="1" type="ORF">ACFOET_01935</name>
</gene>
<accession>A0ABV7JHM6</accession>
<comment type="caution">
    <text evidence="1">The sequence shown here is derived from an EMBL/GenBank/DDBJ whole genome shotgun (WGS) entry which is preliminary data.</text>
</comment>
<evidence type="ECO:0000313" key="1">
    <source>
        <dbReference type="EMBL" id="MFC3196364.1"/>
    </source>
</evidence>
<reference evidence="2" key="1">
    <citation type="journal article" date="2019" name="Int. J. Syst. Evol. Microbiol.">
        <title>The Global Catalogue of Microorganisms (GCM) 10K type strain sequencing project: providing services to taxonomists for standard genome sequencing and annotation.</title>
        <authorList>
            <consortium name="The Broad Institute Genomics Platform"/>
            <consortium name="The Broad Institute Genome Sequencing Center for Infectious Disease"/>
            <person name="Wu L."/>
            <person name="Ma J."/>
        </authorList>
    </citation>
    <scope>NUCLEOTIDE SEQUENCE [LARGE SCALE GENOMIC DNA]</scope>
    <source>
        <strain evidence="2">KCTC 52416</strain>
    </source>
</reference>
<proteinExistence type="predicted"/>
<dbReference type="EMBL" id="JBHRTA010000008">
    <property type="protein sequence ID" value="MFC3196364.1"/>
    <property type="molecule type" value="Genomic_DNA"/>
</dbReference>
<organism evidence="1 2">
    <name type="scientific">Parapedobacter deserti</name>
    <dbReference type="NCBI Taxonomy" id="1912957"/>
    <lineage>
        <taxon>Bacteria</taxon>
        <taxon>Pseudomonadati</taxon>
        <taxon>Bacteroidota</taxon>
        <taxon>Sphingobacteriia</taxon>
        <taxon>Sphingobacteriales</taxon>
        <taxon>Sphingobacteriaceae</taxon>
        <taxon>Parapedobacter</taxon>
    </lineage>
</organism>